<dbReference type="Proteomes" id="UP000315783">
    <property type="component" value="Unassembled WGS sequence"/>
</dbReference>
<protein>
    <submittedName>
        <fullName evidence="2">Nup53p-like protein</fullName>
    </submittedName>
</protein>
<feature type="region of interest" description="Disordered" evidence="1">
    <location>
        <begin position="257"/>
        <end position="354"/>
    </location>
</feature>
<evidence type="ECO:0000256" key="1">
    <source>
        <dbReference type="SAM" id="MobiDB-lite"/>
    </source>
</evidence>
<dbReference type="AlphaFoldDB" id="A0A545W4M4"/>
<feature type="compositionally biased region" description="Polar residues" evidence="1">
    <location>
        <begin position="319"/>
        <end position="353"/>
    </location>
</feature>
<organism evidence="2 3">
    <name type="scientific">Cordyceps javanica</name>
    <dbReference type="NCBI Taxonomy" id="43265"/>
    <lineage>
        <taxon>Eukaryota</taxon>
        <taxon>Fungi</taxon>
        <taxon>Dikarya</taxon>
        <taxon>Ascomycota</taxon>
        <taxon>Pezizomycotina</taxon>
        <taxon>Sordariomycetes</taxon>
        <taxon>Hypocreomycetidae</taxon>
        <taxon>Hypocreales</taxon>
        <taxon>Cordycipitaceae</taxon>
        <taxon>Cordyceps</taxon>
    </lineage>
</organism>
<dbReference type="Gene3D" id="3.30.70.330">
    <property type="match status" value="1"/>
</dbReference>
<dbReference type="EMBL" id="SPUK01000004">
    <property type="protein sequence ID" value="TQV97953.1"/>
    <property type="molecule type" value="Genomic_DNA"/>
</dbReference>
<name>A0A545W4M4_9HYPO</name>
<proteinExistence type="predicted"/>
<evidence type="ECO:0000313" key="3">
    <source>
        <dbReference type="Proteomes" id="UP000315783"/>
    </source>
</evidence>
<feature type="region of interest" description="Disordered" evidence="1">
    <location>
        <begin position="89"/>
        <end position="126"/>
    </location>
</feature>
<reference evidence="2 3" key="1">
    <citation type="journal article" date="2019" name="Appl. Microbiol. Biotechnol.">
        <title>Genome sequence of Isaria javanica and comparative genome analysis insights into family S53 peptidase evolution in fungal entomopathogens.</title>
        <authorList>
            <person name="Lin R."/>
            <person name="Zhang X."/>
            <person name="Xin B."/>
            <person name="Zou M."/>
            <person name="Gao Y."/>
            <person name="Qin F."/>
            <person name="Hu Q."/>
            <person name="Xie B."/>
            <person name="Cheng X."/>
        </authorList>
    </citation>
    <scope>NUCLEOTIDE SEQUENCE [LARGE SCALE GENOMIC DNA]</scope>
    <source>
        <strain evidence="2 3">IJ1G</strain>
    </source>
</reference>
<dbReference type="OrthoDB" id="8033832at2759"/>
<feature type="region of interest" description="Disordered" evidence="1">
    <location>
        <begin position="30"/>
        <end position="76"/>
    </location>
</feature>
<dbReference type="InterPro" id="IPR012677">
    <property type="entry name" value="Nucleotide-bd_a/b_plait_sf"/>
</dbReference>
<keyword evidence="3" id="KW-1185">Reference proteome</keyword>
<dbReference type="STRING" id="43265.A0A545W4M4"/>
<comment type="caution">
    <text evidence="2">The sequence shown here is derived from an EMBL/GenBank/DDBJ whole genome shotgun (WGS) entry which is preliminary data.</text>
</comment>
<feature type="compositionally biased region" description="Gly residues" evidence="1">
    <location>
        <begin position="285"/>
        <end position="296"/>
    </location>
</feature>
<sequence>MPLILHNVPDEERYVGDDGLTRPYAMIFGQNEGGPATGTRARRAVAETGSFGKSTRRSRSRTGTPARGTKENPTLAAADKVFGDWLSKQNINSSSSSTTGGGGGGGASARKSAGQEDAAPKRTIQSTPVELTLRGYRSSAQQYAAICHYEELAGPVLEDYPRDPPTTQRRYKSDLRDPAYTRRRNLTPDERALVNRADGGEHWVKVTFESTEAANAAMYASPQRILGHLVYAEPYRGVPLARDEACPDTGDFFGDGVAPGMGGLPRSQSVPANVGDAGPRRMTAGGFGGGGGGGGLPQSFSSRLLDLTTGPESRRTSDTLDTATLSPSRASTATAIDPFSASTNPAGAASTTAAEPIEIPPEDSIFCRRIPTARRARLLPAEQALLPQQSVMQRFVGAVPFINWFGGSMIGNEVPRTETGEFDWNRASLYWKFIWWLDATFGLFRGDIYSIDKDD</sequence>
<gene>
    <name evidence="2" type="ORF">IF1G_03696</name>
</gene>
<evidence type="ECO:0000313" key="2">
    <source>
        <dbReference type="EMBL" id="TQV97953.1"/>
    </source>
</evidence>
<accession>A0A545W4M4</accession>